<reference evidence="2 3" key="1">
    <citation type="journal article" date="2023" name="Commun. Biol.">
        <title>Genome analysis of Parmales, the sister group of diatoms, reveals the evolutionary specialization of diatoms from phago-mixotrophs to photoautotrophs.</title>
        <authorList>
            <person name="Ban H."/>
            <person name="Sato S."/>
            <person name="Yoshikawa S."/>
            <person name="Yamada K."/>
            <person name="Nakamura Y."/>
            <person name="Ichinomiya M."/>
            <person name="Sato N."/>
            <person name="Blanc-Mathieu R."/>
            <person name="Endo H."/>
            <person name="Kuwata A."/>
            <person name="Ogata H."/>
        </authorList>
    </citation>
    <scope>NUCLEOTIDE SEQUENCE [LARGE SCALE GENOMIC DNA]</scope>
</reference>
<comment type="caution">
    <text evidence="2">The sequence shown here is derived from an EMBL/GenBank/DDBJ whole genome shotgun (WGS) entry which is preliminary data.</text>
</comment>
<evidence type="ECO:0008006" key="4">
    <source>
        <dbReference type="Google" id="ProtNLM"/>
    </source>
</evidence>
<keyword evidence="3" id="KW-1185">Reference proteome</keyword>
<keyword evidence="1" id="KW-1133">Transmembrane helix</keyword>
<feature type="transmembrane region" description="Helical" evidence="1">
    <location>
        <begin position="59"/>
        <end position="80"/>
    </location>
</feature>
<dbReference type="EMBL" id="BRYB01000552">
    <property type="protein sequence ID" value="GMI32585.1"/>
    <property type="molecule type" value="Genomic_DNA"/>
</dbReference>
<evidence type="ECO:0000313" key="2">
    <source>
        <dbReference type="EMBL" id="GMI32585.1"/>
    </source>
</evidence>
<feature type="transmembrane region" description="Helical" evidence="1">
    <location>
        <begin position="27"/>
        <end position="47"/>
    </location>
</feature>
<sequence length="330" mass="37318">MTSTDSFYHPPDPATIKNKNLIRSVKAMATLLGPTWTCLLALVPAHVTTSDQFYDETPLAAICSFWASIALCMWVGQVLARSLLHVWTQELLASELRQFAILVRFAHDDVKFFRGKTDTVILLYSFVSVIWLLKAGETVSAFAVLLQWAGVLRFGVEALLQPPKVELPRKEDRTVVIVTEDVLRRAVLGFANRPVADFTIENVKKSICAINSRRGAIAREGEESERSSRVNRLGLRTFEEVWTYQLIRQVSCVNRSKMRFGLRKFFGKETGSWEEDEQPKLAGPLHVAILERVVDCYSLFLLAIQVLGNGQIIMLACFQVGRLTRWVEEL</sequence>
<dbReference type="Proteomes" id="UP001165060">
    <property type="component" value="Unassembled WGS sequence"/>
</dbReference>
<keyword evidence="1" id="KW-0812">Transmembrane</keyword>
<evidence type="ECO:0000256" key="1">
    <source>
        <dbReference type="SAM" id="Phobius"/>
    </source>
</evidence>
<protein>
    <recommendedName>
        <fullName evidence="4">ABC transmembrane type-1 domain-containing protein</fullName>
    </recommendedName>
</protein>
<accession>A0ABQ6MTR4</accession>
<evidence type="ECO:0000313" key="3">
    <source>
        <dbReference type="Proteomes" id="UP001165060"/>
    </source>
</evidence>
<gene>
    <name evidence="2" type="ORF">TeGR_g3759</name>
</gene>
<name>A0ABQ6MTR4_9STRA</name>
<organism evidence="2 3">
    <name type="scientific">Tetraparma gracilis</name>
    <dbReference type="NCBI Taxonomy" id="2962635"/>
    <lineage>
        <taxon>Eukaryota</taxon>
        <taxon>Sar</taxon>
        <taxon>Stramenopiles</taxon>
        <taxon>Ochrophyta</taxon>
        <taxon>Bolidophyceae</taxon>
        <taxon>Parmales</taxon>
        <taxon>Triparmaceae</taxon>
        <taxon>Tetraparma</taxon>
    </lineage>
</organism>
<proteinExistence type="predicted"/>
<keyword evidence="1" id="KW-0472">Membrane</keyword>
<feature type="transmembrane region" description="Helical" evidence="1">
    <location>
        <begin position="117"/>
        <end position="133"/>
    </location>
</feature>